<accession>A0A7S4BV46</accession>
<evidence type="ECO:0000256" key="1">
    <source>
        <dbReference type="ARBA" id="ARBA00004141"/>
    </source>
</evidence>
<organism evidence="6">
    <name type="scientific">Chrysotila carterae</name>
    <name type="common">Marine alga</name>
    <name type="synonym">Syracosphaera carterae</name>
    <dbReference type="NCBI Taxonomy" id="13221"/>
    <lineage>
        <taxon>Eukaryota</taxon>
        <taxon>Haptista</taxon>
        <taxon>Haptophyta</taxon>
        <taxon>Prymnesiophyceae</taxon>
        <taxon>Isochrysidales</taxon>
        <taxon>Isochrysidaceae</taxon>
        <taxon>Chrysotila</taxon>
    </lineage>
</organism>
<keyword evidence="3 5" id="KW-1133">Transmembrane helix</keyword>
<feature type="transmembrane region" description="Helical" evidence="5">
    <location>
        <begin position="142"/>
        <end position="160"/>
    </location>
</feature>
<evidence type="ECO:0008006" key="7">
    <source>
        <dbReference type="Google" id="ProtNLM"/>
    </source>
</evidence>
<comment type="subcellular location">
    <subcellularLocation>
        <location evidence="1">Membrane</location>
        <topology evidence="1">Multi-pass membrane protein</topology>
    </subcellularLocation>
</comment>
<evidence type="ECO:0000313" key="6">
    <source>
        <dbReference type="EMBL" id="CAE0777440.1"/>
    </source>
</evidence>
<evidence type="ECO:0000256" key="4">
    <source>
        <dbReference type="ARBA" id="ARBA00023136"/>
    </source>
</evidence>
<dbReference type="Gene3D" id="1.10.3730.20">
    <property type="match status" value="1"/>
</dbReference>
<dbReference type="AlphaFoldDB" id="A0A7S4BV46"/>
<dbReference type="GO" id="GO:0015165">
    <property type="term" value="F:pyrimidine nucleotide-sugar transmembrane transporter activity"/>
    <property type="evidence" value="ECO:0007669"/>
    <property type="project" value="InterPro"/>
</dbReference>
<feature type="transmembrane region" description="Helical" evidence="5">
    <location>
        <begin position="12"/>
        <end position="30"/>
    </location>
</feature>
<keyword evidence="2 5" id="KW-0812">Transmembrane</keyword>
<feature type="transmembrane region" description="Helical" evidence="5">
    <location>
        <begin position="242"/>
        <end position="267"/>
    </location>
</feature>
<sequence>MEQGVNHAWDAALRAACLALIVVQNSSLILVTSYSRTLSPPYLASVAVFFAEVLKLGAAFALLVSEDRSVSRAARQVVLLIREHGWETVQFAIPALCYTLQNNLWYYALSHLDPVTAAVTSQMKVMTTAIASVIMLGRRLTALQWLSLLGLTAGLVVMQLRDEKPLRKADTPMQTPRNTISGAAAIMLATVLSAYSGVYLEKLFKTVKLTLWLQSIQLSIFALPVAAICVCVYDTAEMREGSLLVGFGPVAWLAVVLNAVGGIAVSMALKYADNIQKTFAVGISIVLNCSVSAACFGVPITPRVAIGVTMVVGSTFIFQINPYRCQLASLLGRSLSAEELNNLSESERQSLVDGDDDCEGRPHAVSVSSRHTKAALGGLHSVNGAMPEQRSPRGCDLHDDDAEDAIAQNGLVSTRLLPKVPLRAATHRL</sequence>
<dbReference type="SUPFAM" id="SSF103481">
    <property type="entry name" value="Multidrug resistance efflux transporter EmrE"/>
    <property type="match status" value="1"/>
</dbReference>
<keyword evidence="4 5" id="KW-0472">Membrane</keyword>
<gene>
    <name evidence="6" type="ORF">PCAR00345_LOCUS30079</name>
</gene>
<dbReference type="InterPro" id="IPR037185">
    <property type="entry name" value="EmrE-like"/>
</dbReference>
<feature type="transmembrane region" description="Helical" evidence="5">
    <location>
        <begin position="279"/>
        <end position="299"/>
    </location>
</feature>
<dbReference type="NCBIfam" id="TIGR00803">
    <property type="entry name" value="nst"/>
    <property type="match status" value="1"/>
</dbReference>
<name>A0A7S4BV46_CHRCT</name>
<protein>
    <recommendedName>
        <fullName evidence="7">Sugar phosphate transporter domain-containing protein</fullName>
    </recommendedName>
</protein>
<dbReference type="Pfam" id="PF04142">
    <property type="entry name" value="Nuc_sug_transp"/>
    <property type="match status" value="1"/>
</dbReference>
<feature type="transmembrane region" description="Helical" evidence="5">
    <location>
        <begin position="180"/>
        <end position="200"/>
    </location>
</feature>
<feature type="transmembrane region" description="Helical" evidence="5">
    <location>
        <begin position="42"/>
        <end position="65"/>
    </location>
</feature>
<evidence type="ECO:0000256" key="3">
    <source>
        <dbReference type="ARBA" id="ARBA00022989"/>
    </source>
</evidence>
<feature type="transmembrane region" description="Helical" evidence="5">
    <location>
        <begin position="305"/>
        <end position="323"/>
    </location>
</feature>
<dbReference type="PANTHER" id="PTHR10231">
    <property type="entry name" value="NUCLEOTIDE-SUGAR TRANSMEMBRANE TRANSPORTER"/>
    <property type="match status" value="1"/>
</dbReference>
<evidence type="ECO:0000256" key="2">
    <source>
        <dbReference type="ARBA" id="ARBA00022692"/>
    </source>
</evidence>
<evidence type="ECO:0000256" key="5">
    <source>
        <dbReference type="SAM" id="Phobius"/>
    </source>
</evidence>
<proteinExistence type="predicted"/>
<dbReference type="GO" id="GO:0000139">
    <property type="term" value="C:Golgi membrane"/>
    <property type="evidence" value="ECO:0007669"/>
    <property type="project" value="InterPro"/>
</dbReference>
<feature type="transmembrane region" description="Helical" evidence="5">
    <location>
        <begin position="212"/>
        <end position="236"/>
    </location>
</feature>
<dbReference type="InterPro" id="IPR007271">
    <property type="entry name" value="Nuc_sug_transpt"/>
</dbReference>
<reference evidence="6" key="1">
    <citation type="submission" date="2021-01" db="EMBL/GenBank/DDBJ databases">
        <authorList>
            <person name="Corre E."/>
            <person name="Pelletier E."/>
            <person name="Niang G."/>
            <person name="Scheremetjew M."/>
            <person name="Finn R."/>
            <person name="Kale V."/>
            <person name="Holt S."/>
            <person name="Cochrane G."/>
            <person name="Meng A."/>
            <person name="Brown T."/>
            <person name="Cohen L."/>
        </authorList>
    </citation>
    <scope>NUCLEOTIDE SEQUENCE</scope>
    <source>
        <strain evidence="6">CCMP645</strain>
    </source>
</reference>
<dbReference type="EMBL" id="HBIZ01046908">
    <property type="protein sequence ID" value="CAE0777440.1"/>
    <property type="molecule type" value="Transcribed_RNA"/>
</dbReference>